<dbReference type="InterPro" id="IPR026371">
    <property type="entry name" value="PGF_CTERM"/>
</dbReference>
<feature type="compositionally biased region" description="Acidic residues" evidence="2">
    <location>
        <begin position="507"/>
        <end position="519"/>
    </location>
</feature>
<dbReference type="InterPro" id="IPR013783">
    <property type="entry name" value="Ig-like_fold"/>
</dbReference>
<dbReference type="GO" id="GO:0005886">
    <property type="term" value="C:plasma membrane"/>
    <property type="evidence" value="ECO:0007669"/>
    <property type="project" value="UniProtKB-SubCell"/>
</dbReference>
<dbReference type="GO" id="GO:0030115">
    <property type="term" value="C:S-layer"/>
    <property type="evidence" value="ECO:0007669"/>
    <property type="project" value="UniProtKB-SubCell"/>
</dbReference>
<feature type="compositionally biased region" description="Low complexity" evidence="2">
    <location>
        <begin position="546"/>
        <end position="584"/>
    </location>
</feature>
<dbReference type="Gene3D" id="2.40.128.630">
    <property type="match status" value="1"/>
</dbReference>
<dbReference type="Gene3D" id="2.40.10.480">
    <property type="match status" value="1"/>
</dbReference>
<evidence type="ECO:0000256" key="2">
    <source>
        <dbReference type="SAM" id="MobiDB-lite"/>
    </source>
</evidence>
<dbReference type="InterPro" id="IPR018391">
    <property type="entry name" value="PQQ_b-propeller_rpt"/>
</dbReference>
<feature type="region of interest" description="Disordered" evidence="2">
    <location>
        <begin position="477"/>
        <end position="588"/>
    </location>
</feature>
<evidence type="ECO:0000256" key="1">
    <source>
        <dbReference type="ARBA" id="ARBA00022729"/>
    </source>
</evidence>
<dbReference type="EMBL" id="JAHQXF010000001">
    <property type="protein sequence ID" value="MBV0923307.1"/>
    <property type="molecule type" value="Genomic_DNA"/>
</dbReference>
<sequence length="610" mass="60379">MNDTSAGKVLALSLAVLAVAAIPAGLIAPIGIGAANTGGNAAGNVGEWPSYQADDRNSGNATGAPDYGSIDLGWSVAGNQGTDVASGPTVGDDTVYVGDGSTVKAYAEADGSQTWTQSVDGSVFGSPTHDEGSLYVATDAGTVYALDTASGTVEWTRSTDSNEAAFGAFAGSVATDDAGALYVASEDGHVYKLAADGSEVLAAYDMGSPAGAMTPAIADGTLYVGDRSGTLHALSTADLSATFSEDVASGALNAPAVTADGQTVVVTATDGTVAAYDATGTEQWAETSAYDGSFASPAIHRGSAVVGTSDAVAAHALGDGTQQWRTSVDTKDTFGASVTTANGTVFVGTDVGDVHLLDATDGRMRASFYASSSAIATAPTVAYDALYVGADTGAVRQFVDANPSISVASISAPDSVERGDTATVTAELSNIGQARGSYTAELTVDGTVVDSEPVDVAAGATETVRFEYTFETTGEVPVSVGSQSTTVTVRSDSSGDGGGPIHGNPDDGTETTTPDEGDGTDTPVETDCGCELDDTPTEATDDPVTTDDTATPDGSDGTETATADGGTAADDGSDGSGTDVPTSGDGPGFTAVAALLAVVAAALLAARREN</sequence>
<accession>A0A8J8C2N8</accession>
<feature type="compositionally biased region" description="Acidic residues" evidence="2">
    <location>
        <begin position="528"/>
        <end position="545"/>
    </location>
</feature>
<dbReference type="InterPro" id="IPR015943">
    <property type="entry name" value="WD40/YVTN_repeat-like_dom_sf"/>
</dbReference>
<keyword evidence="5" id="KW-1185">Reference proteome</keyword>
<organism evidence="4 5">
    <name type="scientific">Haloarcula limicola</name>
    <dbReference type="NCBI Taxonomy" id="1429915"/>
    <lineage>
        <taxon>Archaea</taxon>
        <taxon>Methanobacteriati</taxon>
        <taxon>Methanobacteriota</taxon>
        <taxon>Stenosarchaea group</taxon>
        <taxon>Halobacteria</taxon>
        <taxon>Halobacteriales</taxon>
        <taxon>Haloarculaceae</taxon>
        <taxon>Haloarcula</taxon>
    </lineage>
</organism>
<dbReference type="NCBIfam" id="TIGR04126">
    <property type="entry name" value="PGF_CTERM"/>
    <property type="match status" value="1"/>
</dbReference>
<feature type="compositionally biased region" description="Low complexity" evidence="2">
    <location>
        <begin position="477"/>
        <end position="489"/>
    </location>
</feature>
<evidence type="ECO:0000313" key="5">
    <source>
        <dbReference type="Proteomes" id="UP000766550"/>
    </source>
</evidence>
<dbReference type="AlphaFoldDB" id="A0A8J8C2N8"/>
<feature type="domain" description="Pyrrolo-quinoline quinone repeat" evidence="3">
    <location>
        <begin position="74"/>
        <end position="208"/>
    </location>
</feature>
<dbReference type="OrthoDB" id="136681at2157"/>
<dbReference type="Gene3D" id="2.130.10.10">
    <property type="entry name" value="YVTN repeat-like/Quinoprotein amine dehydrogenase"/>
    <property type="match status" value="1"/>
</dbReference>
<dbReference type="InterPro" id="IPR002372">
    <property type="entry name" value="PQQ_rpt_dom"/>
</dbReference>
<dbReference type="PANTHER" id="PTHR34512">
    <property type="entry name" value="CELL SURFACE PROTEIN"/>
    <property type="match status" value="1"/>
</dbReference>
<feature type="domain" description="Pyrrolo-quinoline quinone repeat" evidence="3">
    <location>
        <begin position="311"/>
        <end position="463"/>
    </location>
</feature>
<dbReference type="Pfam" id="PF13360">
    <property type="entry name" value="PQQ_2"/>
    <property type="match status" value="2"/>
</dbReference>
<comment type="caution">
    <text evidence="4">The sequence shown here is derived from an EMBL/GenBank/DDBJ whole genome shotgun (WGS) entry which is preliminary data.</text>
</comment>
<dbReference type="SMART" id="SM00564">
    <property type="entry name" value="PQQ"/>
    <property type="match status" value="6"/>
</dbReference>
<dbReference type="RefSeq" id="WP_162316447.1">
    <property type="nucleotide sequence ID" value="NZ_JAHQXF010000001.1"/>
</dbReference>
<dbReference type="Proteomes" id="UP000766550">
    <property type="component" value="Unassembled WGS sequence"/>
</dbReference>
<name>A0A8J8C2N8_9EURY</name>
<proteinExistence type="predicted"/>
<evidence type="ECO:0000259" key="3">
    <source>
        <dbReference type="Pfam" id="PF13360"/>
    </source>
</evidence>
<protein>
    <submittedName>
        <fullName evidence="4">PQQ-binding-like beta-propeller repeat protein</fullName>
    </submittedName>
</protein>
<dbReference type="SUPFAM" id="SSF50998">
    <property type="entry name" value="Quinoprotein alcohol dehydrogenase-like"/>
    <property type="match status" value="1"/>
</dbReference>
<gene>
    <name evidence="4" type="ORF">KTS45_03770</name>
</gene>
<dbReference type="PANTHER" id="PTHR34512:SF30">
    <property type="entry name" value="OUTER MEMBRANE PROTEIN ASSEMBLY FACTOR BAMB"/>
    <property type="match status" value="1"/>
</dbReference>
<evidence type="ECO:0000313" key="4">
    <source>
        <dbReference type="EMBL" id="MBV0923307.1"/>
    </source>
</evidence>
<dbReference type="Gene3D" id="2.60.40.10">
    <property type="entry name" value="Immunoglobulins"/>
    <property type="match status" value="1"/>
</dbReference>
<reference evidence="4 5" key="1">
    <citation type="submission" date="2021-06" db="EMBL/GenBank/DDBJ databases">
        <title>New haloarchaea isolates fom saline soil.</title>
        <authorList>
            <person name="Duran-Viseras A."/>
            <person name="Sanchez-Porro C.S."/>
            <person name="Ventosa A."/>
        </authorList>
    </citation>
    <scope>NUCLEOTIDE SEQUENCE [LARGE SCALE GENOMIC DNA]</scope>
    <source>
        <strain evidence="4 5">JCM 183640</strain>
    </source>
</reference>
<dbReference type="InterPro" id="IPR011047">
    <property type="entry name" value="Quinoprotein_ADH-like_sf"/>
</dbReference>
<keyword evidence="1" id="KW-0732">Signal</keyword>